<evidence type="ECO:0000313" key="11">
    <source>
        <dbReference type="EMBL" id="MBM2357174.1"/>
    </source>
</evidence>
<evidence type="ECO:0000256" key="2">
    <source>
        <dbReference type="ARBA" id="ARBA00022448"/>
    </source>
</evidence>
<evidence type="ECO:0000256" key="3">
    <source>
        <dbReference type="ARBA" id="ARBA00022475"/>
    </source>
</evidence>
<dbReference type="InterPro" id="IPR007387">
    <property type="entry name" value="TRAP_DctQ"/>
</dbReference>
<feature type="transmembrane region" description="Helical" evidence="9">
    <location>
        <begin position="89"/>
        <end position="114"/>
    </location>
</feature>
<dbReference type="Pfam" id="PF04290">
    <property type="entry name" value="DctQ"/>
    <property type="match status" value="1"/>
</dbReference>
<evidence type="ECO:0000256" key="8">
    <source>
        <dbReference type="ARBA" id="ARBA00038436"/>
    </source>
</evidence>
<organism evidence="11 12">
    <name type="scientific">Pseudosulfitobacter pseudonitzschiae</name>
    <dbReference type="NCBI Taxonomy" id="1402135"/>
    <lineage>
        <taxon>Bacteria</taxon>
        <taxon>Pseudomonadati</taxon>
        <taxon>Pseudomonadota</taxon>
        <taxon>Alphaproteobacteria</taxon>
        <taxon>Rhodobacterales</taxon>
        <taxon>Roseobacteraceae</taxon>
        <taxon>Pseudosulfitobacter</taxon>
    </lineage>
</organism>
<comment type="caution">
    <text evidence="11">The sequence shown here is derived from an EMBL/GenBank/DDBJ whole genome shotgun (WGS) entry which is preliminary data.</text>
</comment>
<dbReference type="Proteomes" id="UP000809337">
    <property type="component" value="Unassembled WGS sequence"/>
</dbReference>
<keyword evidence="2 9" id="KW-0813">Transport</keyword>
<comment type="subunit">
    <text evidence="9">The complex comprises the extracytoplasmic solute receptor protein and the two transmembrane proteins.</text>
</comment>
<dbReference type="GO" id="GO:0005886">
    <property type="term" value="C:plasma membrane"/>
    <property type="evidence" value="ECO:0007669"/>
    <property type="project" value="UniProtKB-SubCell"/>
</dbReference>
<reference evidence="11" key="1">
    <citation type="submission" date="2021-01" db="EMBL/GenBank/DDBJ databases">
        <title>Diatom-associated Roseobacters Show Island Model of Population Structure.</title>
        <authorList>
            <person name="Qu L."/>
            <person name="Feng X."/>
            <person name="Chen Y."/>
            <person name="Li L."/>
            <person name="Wang X."/>
            <person name="Hu Z."/>
            <person name="Wang H."/>
            <person name="Luo H."/>
        </authorList>
    </citation>
    <scope>NUCLEOTIDE SEQUENCE</scope>
    <source>
        <strain evidence="11">SM26-45</strain>
    </source>
</reference>
<dbReference type="GO" id="GO:0015740">
    <property type="term" value="P:C4-dicarboxylate transport"/>
    <property type="evidence" value="ECO:0007669"/>
    <property type="project" value="TreeGrafter"/>
</dbReference>
<evidence type="ECO:0000256" key="7">
    <source>
        <dbReference type="ARBA" id="ARBA00023136"/>
    </source>
</evidence>
<sequence length="176" mass="18747">MIARLEKAHDTFSEVGLWCGMAALVGIASLTFVATMSRYFLNAPIGWVPDWAGYLLAFSIFATTPAVTRRGQHVAMDVLTTVFTGPVAMRILAGAALSATLVILVVMSWVVWISLVSAYAAGTATAAGYPIPRWWLLAIVFYGFASSSVHVLRILLHILSGKPAHVVLSQGAEGGI</sequence>
<dbReference type="AlphaFoldDB" id="A0A9Q2RZB3"/>
<evidence type="ECO:0000313" key="12">
    <source>
        <dbReference type="Proteomes" id="UP000809337"/>
    </source>
</evidence>
<comment type="subcellular location">
    <subcellularLocation>
        <location evidence="1 9">Cell inner membrane</location>
        <topology evidence="1 9">Multi-pass membrane protein</topology>
    </subcellularLocation>
</comment>
<feature type="transmembrane region" description="Helical" evidence="9">
    <location>
        <begin position="134"/>
        <end position="156"/>
    </location>
</feature>
<evidence type="ECO:0000256" key="1">
    <source>
        <dbReference type="ARBA" id="ARBA00004429"/>
    </source>
</evidence>
<gene>
    <name evidence="11" type="ORF">JQX14_21730</name>
</gene>
<comment type="function">
    <text evidence="9">Part of the tripartite ATP-independent periplasmic (TRAP) transport system.</text>
</comment>
<feature type="domain" description="Tripartite ATP-independent periplasmic transporters DctQ component" evidence="10">
    <location>
        <begin position="28"/>
        <end position="158"/>
    </location>
</feature>
<feature type="transmembrane region" description="Helical" evidence="9">
    <location>
        <begin position="51"/>
        <end position="68"/>
    </location>
</feature>
<evidence type="ECO:0000259" key="10">
    <source>
        <dbReference type="Pfam" id="PF04290"/>
    </source>
</evidence>
<dbReference type="RefSeq" id="WP_231035903.1">
    <property type="nucleotide sequence ID" value="NZ_JAJNGX010000028.1"/>
</dbReference>
<dbReference type="InterPro" id="IPR055348">
    <property type="entry name" value="DctQ"/>
</dbReference>
<dbReference type="PANTHER" id="PTHR35011:SF2">
    <property type="entry name" value="2,3-DIKETO-L-GULONATE TRAP TRANSPORTER SMALL PERMEASE PROTEIN YIAM"/>
    <property type="match status" value="1"/>
</dbReference>
<keyword evidence="4 9" id="KW-0997">Cell inner membrane</keyword>
<dbReference type="EMBL" id="JAFBWN010000029">
    <property type="protein sequence ID" value="MBM2357174.1"/>
    <property type="molecule type" value="Genomic_DNA"/>
</dbReference>
<accession>A0A9Q2RZB3</accession>
<evidence type="ECO:0000256" key="6">
    <source>
        <dbReference type="ARBA" id="ARBA00022989"/>
    </source>
</evidence>
<dbReference type="PANTHER" id="PTHR35011">
    <property type="entry name" value="2,3-DIKETO-L-GULONATE TRAP TRANSPORTER SMALL PERMEASE PROTEIN YIAM"/>
    <property type="match status" value="1"/>
</dbReference>
<feature type="transmembrane region" description="Helical" evidence="9">
    <location>
        <begin position="15"/>
        <end position="39"/>
    </location>
</feature>
<keyword evidence="7 9" id="KW-0472">Membrane</keyword>
<evidence type="ECO:0000256" key="5">
    <source>
        <dbReference type="ARBA" id="ARBA00022692"/>
    </source>
</evidence>
<name>A0A9Q2RZB3_9RHOB</name>
<keyword evidence="5 9" id="KW-0812">Transmembrane</keyword>
<keyword evidence="3" id="KW-1003">Cell membrane</keyword>
<proteinExistence type="inferred from homology"/>
<evidence type="ECO:0000256" key="4">
    <source>
        <dbReference type="ARBA" id="ARBA00022519"/>
    </source>
</evidence>
<protein>
    <recommendedName>
        <fullName evidence="9">TRAP transporter small permease protein</fullName>
    </recommendedName>
</protein>
<dbReference type="GO" id="GO:0022857">
    <property type="term" value="F:transmembrane transporter activity"/>
    <property type="evidence" value="ECO:0007669"/>
    <property type="project" value="UniProtKB-UniRule"/>
</dbReference>
<evidence type="ECO:0000256" key="9">
    <source>
        <dbReference type="RuleBase" id="RU369079"/>
    </source>
</evidence>
<comment type="similarity">
    <text evidence="8 9">Belongs to the TRAP transporter small permease family.</text>
</comment>
<keyword evidence="6 9" id="KW-1133">Transmembrane helix</keyword>